<reference evidence="3" key="1">
    <citation type="submission" date="2020-11" db="EMBL/GenBank/DDBJ databases">
        <authorList>
            <consortium name="DOE Joint Genome Institute"/>
            <person name="Ahrendt S."/>
            <person name="Riley R."/>
            <person name="Andreopoulos W."/>
            <person name="Labutti K."/>
            <person name="Pangilinan J."/>
            <person name="Ruiz-Duenas F.J."/>
            <person name="Barrasa J.M."/>
            <person name="Sanchez-Garcia M."/>
            <person name="Camarero S."/>
            <person name="Miyauchi S."/>
            <person name="Serrano A."/>
            <person name="Linde D."/>
            <person name="Babiker R."/>
            <person name="Drula E."/>
            <person name="Ayuso-Fernandez I."/>
            <person name="Pacheco R."/>
            <person name="Padilla G."/>
            <person name="Ferreira P."/>
            <person name="Barriuso J."/>
            <person name="Kellner H."/>
            <person name="Castanera R."/>
            <person name="Alfaro M."/>
            <person name="Ramirez L."/>
            <person name="Pisabarro A.G."/>
            <person name="Kuo A."/>
            <person name="Tritt A."/>
            <person name="Lipzen A."/>
            <person name="He G."/>
            <person name="Yan M."/>
            <person name="Ng V."/>
            <person name="Cullen D."/>
            <person name="Martin F."/>
            <person name="Rosso M.-N."/>
            <person name="Henrissat B."/>
            <person name="Hibbett D."/>
            <person name="Martinez A.T."/>
            <person name="Grigoriev I.V."/>
        </authorList>
    </citation>
    <scope>NUCLEOTIDE SEQUENCE</scope>
    <source>
        <strain evidence="3">MF-IS2</strain>
    </source>
</reference>
<feature type="compositionally biased region" description="Polar residues" evidence="1">
    <location>
        <begin position="596"/>
        <end position="614"/>
    </location>
</feature>
<comment type="caution">
    <text evidence="3">The sequence shown here is derived from an EMBL/GenBank/DDBJ whole genome shotgun (WGS) entry which is preliminary data.</text>
</comment>
<dbReference type="GO" id="GO:0005524">
    <property type="term" value="F:ATP binding"/>
    <property type="evidence" value="ECO:0007669"/>
    <property type="project" value="InterPro"/>
</dbReference>
<evidence type="ECO:0000313" key="4">
    <source>
        <dbReference type="Proteomes" id="UP000807342"/>
    </source>
</evidence>
<dbReference type="PRINTS" id="PR00109">
    <property type="entry name" value="TYRKINASE"/>
</dbReference>
<keyword evidence="3" id="KW-0808">Transferase</keyword>
<name>A0A9P5XEF2_9AGAR</name>
<feature type="region of interest" description="Disordered" evidence="1">
    <location>
        <begin position="592"/>
        <end position="614"/>
    </location>
</feature>
<protein>
    <submittedName>
        <fullName evidence="3">Kinase-like protein</fullName>
    </submittedName>
</protein>
<feature type="compositionally biased region" description="Basic and acidic residues" evidence="1">
    <location>
        <begin position="89"/>
        <end position="118"/>
    </location>
</feature>
<organism evidence="3 4">
    <name type="scientific">Macrolepiota fuliginosa MF-IS2</name>
    <dbReference type="NCBI Taxonomy" id="1400762"/>
    <lineage>
        <taxon>Eukaryota</taxon>
        <taxon>Fungi</taxon>
        <taxon>Dikarya</taxon>
        <taxon>Basidiomycota</taxon>
        <taxon>Agaricomycotina</taxon>
        <taxon>Agaricomycetes</taxon>
        <taxon>Agaricomycetidae</taxon>
        <taxon>Agaricales</taxon>
        <taxon>Agaricineae</taxon>
        <taxon>Agaricaceae</taxon>
        <taxon>Macrolepiota</taxon>
    </lineage>
</organism>
<dbReference type="OrthoDB" id="1668230at2759"/>
<sequence length="614" mass="68239">MDSDYGYDYGYDDGGGHDYDYSGGDGGYESYSGYGNTDYDQDYGDHVAGDVMYDTEQPGGDDEEYVEHGEEYVEPSGEGRVEYGEEEHVEYSGDERAEYSGEEHAEYSEEEYVEHSGEEYVDDDASGDDDNETGETSQEESEGEDGESDVDDDDENDWKGKTRILYSSSSAPWSPCSVYIESSSTSIEPTSEQVWNVMKEILNSKPAYKLLLDSKEKKAQTALDIMQKVLDNENTPEDLRPAALTALKRLCLASGAYPQCLTLQDIQYERDPIASGSFGDIYIGNYNNQQICLKIARVYRGKDINNIIKGYTGEAIVWGQISHPNLLPFYGIYRLQVSSRGSVALISPWMPNGNINDYLEANPEVPRIPLIHEVLAGLTYLHNHSIVHGDIKGANILISQTGSACLADFGLSSVVDADVLRWTSQKTMTRPAGTLRWAAPEFMDDSEDATPATFTTDIYSMASMIYEVLTGRIPFYEIPRDETVISRVIKGIRPSKPAAGMELELTDEIWEIMNRCWNPTPSERPTASQVADGMQAIPPNALTIKRTAQHQKVQQTAEGQIFTSRSFRTEIRGQGTRFSEAEFNVLREYVVPNEGEASTNSTQNREVDASTGSG</sequence>
<evidence type="ECO:0000313" key="3">
    <source>
        <dbReference type="EMBL" id="KAF9448602.1"/>
    </source>
</evidence>
<dbReference type="AlphaFoldDB" id="A0A9P5XEF2"/>
<evidence type="ECO:0000259" key="2">
    <source>
        <dbReference type="PROSITE" id="PS50011"/>
    </source>
</evidence>
<feature type="compositionally biased region" description="Acidic residues" evidence="1">
    <location>
        <begin position="119"/>
        <end position="156"/>
    </location>
</feature>
<keyword evidence="3" id="KW-0418">Kinase</keyword>
<feature type="compositionally biased region" description="Basic and acidic residues" evidence="1">
    <location>
        <begin position="66"/>
        <end position="83"/>
    </location>
</feature>
<dbReference type="SMART" id="SM00220">
    <property type="entry name" value="S_TKc"/>
    <property type="match status" value="1"/>
</dbReference>
<dbReference type="Gene3D" id="1.10.510.10">
    <property type="entry name" value="Transferase(Phosphotransferase) domain 1"/>
    <property type="match status" value="1"/>
</dbReference>
<dbReference type="PROSITE" id="PS00108">
    <property type="entry name" value="PROTEIN_KINASE_ST"/>
    <property type="match status" value="1"/>
</dbReference>
<feature type="region of interest" description="Disordered" evidence="1">
    <location>
        <begin position="32"/>
        <end position="158"/>
    </location>
</feature>
<dbReference type="Pfam" id="PF00069">
    <property type="entry name" value="Pkinase"/>
    <property type="match status" value="1"/>
</dbReference>
<dbReference type="Proteomes" id="UP000807342">
    <property type="component" value="Unassembled WGS sequence"/>
</dbReference>
<keyword evidence="4" id="KW-1185">Reference proteome</keyword>
<accession>A0A9P5XEF2</accession>
<dbReference type="InterPro" id="IPR008271">
    <property type="entry name" value="Ser/Thr_kinase_AS"/>
</dbReference>
<dbReference type="PANTHER" id="PTHR44329">
    <property type="entry name" value="SERINE/THREONINE-PROTEIN KINASE TNNI3K-RELATED"/>
    <property type="match status" value="1"/>
</dbReference>
<dbReference type="InterPro" id="IPR000719">
    <property type="entry name" value="Prot_kinase_dom"/>
</dbReference>
<dbReference type="GO" id="GO:0004674">
    <property type="term" value="F:protein serine/threonine kinase activity"/>
    <property type="evidence" value="ECO:0007669"/>
    <property type="project" value="TreeGrafter"/>
</dbReference>
<dbReference type="SUPFAM" id="SSF56112">
    <property type="entry name" value="Protein kinase-like (PK-like)"/>
    <property type="match status" value="1"/>
</dbReference>
<dbReference type="PANTHER" id="PTHR44329:SF214">
    <property type="entry name" value="PROTEIN KINASE DOMAIN-CONTAINING PROTEIN"/>
    <property type="match status" value="1"/>
</dbReference>
<dbReference type="InterPro" id="IPR051681">
    <property type="entry name" value="Ser/Thr_Kinases-Pseudokinases"/>
</dbReference>
<gene>
    <name evidence="3" type="ORF">P691DRAFT_800538</name>
</gene>
<proteinExistence type="predicted"/>
<dbReference type="InterPro" id="IPR001245">
    <property type="entry name" value="Ser-Thr/Tyr_kinase_cat_dom"/>
</dbReference>
<evidence type="ECO:0000256" key="1">
    <source>
        <dbReference type="SAM" id="MobiDB-lite"/>
    </source>
</evidence>
<feature type="domain" description="Protein kinase" evidence="2">
    <location>
        <begin position="267"/>
        <end position="537"/>
    </location>
</feature>
<dbReference type="EMBL" id="MU151156">
    <property type="protein sequence ID" value="KAF9448602.1"/>
    <property type="molecule type" value="Genomic_DNA"/>
</dbReference>
<dbReference type="InterPro" id="IPR011009">
    <property type="entry name" value="Kinase-like_dom_sf"/>
</dbReference>
<dbReference type="PROSITE" id="PS50011">
    <property type="entry name" value="PROTEIN_KINASE_DOM"/>
    <property type="match status" value="1"/>
</dbReference>